<keyword evidence="2 3" id="KW-0663">Pyridoxal phosphate</keyword>
<dbReference type="NCBIfam" id="TIGR01325">
    <property type="entry name" value="O_suc_HS_sulf"/>
    <property type="match status" value="1"/>
</dbReference>
<dbReference type="Pfam" id="PF01053">
    <property type="entry name" value="Cys_Met_Meta_PP"/>
    <property type="match status" value="1"/>
</dbReference>
<keyword evidence="3" id="KW-0486">Methionine biosynthesis</keyword>
<dbReference type="GO" id="GO:0016846">
    <property type="term" value="F:carbon-sulfur lyase activity"/>
    <property type="evidence" value="ECO:0007669"/>
    <property type="project" value="TreeGrafter"/>
</dbReference>
<comment type="function">
    <text evidence="3">Catalyzes the formation of L-homocysteine from O-succinyl-L-homoserine (OSHS) and hydrogen sulfide.</text>
</comment>
<comment type="cofactor">
    <cofactor evidence="1 3 5">
        <name>pyridoxal 5'-phosphate</name>
        <dbReference type="ChEBI" id="CHEBI:597326"/>
    </cofactor>
</comment>
<dbReference type="Proteomes" id="UP000249590">
    <property type="component" value="Unassembled WGS sequence"/>
</dbReference>
<dbReference type="InterPro" id="IPR015424">
    <property type="entry name" value="PyrdxlP-dep_Trfase"/>
</dbReference>
<evidence type="ECO:0000256" key="2">
    <source>
        <dbReference type="ARBA" id="ARBA00022898"/>
    </source>
</evidence>
<dbReference type="PIRSF" id="PIRSF001434">
    <property type="entry name" value="CGS"/>
    <property type="match status" value="1"/>
</dbReference>
<proteinExistence type="inferred from homology"/>
<evidence type="ECO:0000256" key="1">
    <source>
        <dbReference type="ARBA" id="ARBA00001933"/>
    </source>
</evidence>
<dbReference type="FunFam" id="3.40.640.10:FF:000046">
    <property type="entry name" value="Cystathionine gamma-lyase"/>
    <property type="match status" value="1"/>
</dbReference>
<evidence type="ECO:0000256" key="5">
    <source>
        <dbReference type="RuleBase" id="RU362118"/>
    </source>
</evidence>
<dbReference type="Gene3D" id="3.90.1150.10">
    <property type="entry name" value="Aspartate Aminotransferase, domain 1"/>
    <property type="match status" value="1"/>
</dbReference>
<keyword evidence="3" id="KW-0028">Amino-acid biosynthesis</keyword>
<dbReference type="GO" id="GO:0005737">
    <property type="term" value="C:cytoplasm"/>
    <property type="evidence" value="ECO:0007669"/>
    <property type="project" value="TreeGrafter"/>
</dbReference>
<dbReference type="FunFam" id="3.90.1150.10:FF:000033">
    <property type="entry name" value="Cystathionine gamma-synthase"/>
    <property type="match status" value="1"/>
</dbReference>
<comment type="pathway">
    <text evidence="3">Amino-acid biosynthesis; L-methionine biosynthesis via de novo pathway; L-homocysteine from O-succinyl-L-homoserine: step 1/1.</text>
</comment>
<sequence length="403" mass="42856">MSDDWALATRLVHEGGMRSQFGETSEAMFLTQGFVYKTAEEAAARFAGEAEGFVYSRYGNPTVAMFESRMAALEGAEACRATSSGMSAVTAALTAALKAGDHIVAAAALFGGCRYVVETYLPRFGVEATLVDGTDLAAWEAAVKPNTKAFFMESPTNPTLALVDIAGVAGIRDARAPEALVVVDNVFATALWQSPLKLGADLVVYSATKHIDGQGRCLGGAILGREEWIKDNLDIILRQTGPAMSPFNAWVLLKSLETLPLRIRAQTETAARLADALATHDAVKRVIYPGRDDHPQAELARRQMTGGSTLLAFSIAGGREEAFRVSNALRLIKLSNNLGDAKSLLTHPATTTHKNLAPEARLALGIDDGLLRLSVGLEDADDLIADLTQALDQARSGGRLAGE</sequence>
<evidence type="ECO:0000313" key="7">
    <source>
        <dbReference type="Proteomes" id="UP000249590"/>
    </source>
</evidence>
<dbReference type="EMBL" id="QHHQ01000001">
    <property type="protein sequence ID" value="RAI03715.1"/>
    <property type="molecule type" value="Genomic_DNA"/>
</dbReference>
<comment type="caution">
    <text evidence="6">The sequence shown here is derived from an EMBL/GenBank/DDBJ whole genome shotgun (WGS) entry which is preliminary data.</text>
</comment>
<dbReference type="Gene3D" id="3.40.640.10">
    <property type="entry name" value="Type I PLP-dependent aspartate aminotransferase-like (Major domain)"/>
    <property type="match status" value="1"/>
</dbReference>
<dbReference type="SUPFAM" id="SSF53383">
    <property type="entry name" value="PLP-dependent transferases"/>
    <property type="match status" value="1"/>
</dbReference>
<dbReference type="HAMAP" id="MF_02056">
    <property type="entry name" value="MetZ"/>
    <property type="match status" value="1"/>
</dbReference>
<dbReference type="GO" id="GO:0071266">
    <property type="term" value="P:'de novo' L-methionine biosynthetic process"/>
    <property type="evidence" value="ECO:0007669"/>
    <property type="project" value="UniProtKB-UniRule"/>
</dbReference>
<dbReference type="GO" id="GO:0016765">
    <property type="term" value="F:transferase activity, transferring alkyl or aryl (other than methyl) groups"/>
    <property type="evidence" value="ECO:0007669"/>
    <property type="project" value="UniProtKB-UniRule"/>
</dbReference>
<dbReference type="InterPro" id="IPR006234">
    <property type="entry name" value="O-succ-hSer_sulfhydrylase"/>
</dbReference>
<feature type="modified residue" description="N6-(pyridoxal phosphate)lysine" evidence="3 4">
    <location>
        <position position="209"/>
    </location>
</feature>
<dbReference type="AlphaFoldDB" id="A0A8B2NZU2"/>
<dbReference type="InterPro" id="IPR000277">
    <property type="entry name" value="Cys/Met-Metab_PyrdxlP-dep_enz"/>
</dbReference>
<dbReference type="PANTHER" id="PTHR11808">
    <property type="entry name" value="TRANS-SULFURATION ENZYME FAMILY MEMBER"/>
    <property type="match status" value="1"/>
</dbReference>
<reference evidence="6 7" key="1">
    <citation type="submission" date="2018-05" db="EMBL/GenBank/DDBJ databases">
        <title>Acuticoccus sediminis sp. nov., isolated from deep-sea sediment of Indian Ocean.</title>
        <authorList>
            <person name="Liu X."/>
            <person name="Lai Q."/>
            <person name="Du Y."/>
            <person name="Sun F."/>
            <person name="Zhang X."/>
            <person name="Wang S."/>
            <person name="Shao Z."/>
        </authorList>
    </citation>
    <scope>NUCLEOTIDE SEQUENCE [LARGE SCALE GENOMIC DNA]</scope>
    <source>
        <strain evidence="6 7">PTG4-2</strain>
    </source>
</reference>
<dbReference type="UniPathway" id="UPA00051">
    <property type="reaction ID" value="UER00449"/>
</dbReference>
<evidence type="ECO:0000256" key="4">
    <source>
        <dbReference type="PIRSR" id="PIRSR001434-2"/>
    </source>
</evidence>
<protein>
    <recommendedName>
        <fullName evidence="3">O-succinylhomoserine sulfhydrylase</fullName>
        <shortName evidence="3">OSH sulfhydrylase</shortName>
        <shortName evidence="3">OSHS sulfhydrylase</shortName>
        <ecNumber evidence="3">2.5.1.-</ecNumber>
    </recommendedName>
</protein>
<dbReference type="GO" id="GO:0019346">
    <property type="term" value="P:transsulfuration"/>
    <property type="evidence" value="ECO:0007669"/>
    <property type="project" value="InterPro"/>
</dbReference>
<dbReference type="RefSeq" id="WP_111342656.1">
    <property type="nucleotide sequence ID" value="NZ_JAIWKD010000001.1"/>
</dbReference>
<dbReference type="CDD" id="cd00614">
    <property type="entry name" value="CGS_like"/>
    <property type="match status" value="1"/>
</dbReference>
<comment type="subunit">
    <text evidence="3">Homotetramer.</text>
</comment>
<dbReference type="InterPro" id="IPR015422">
    <property type="entry name" value="PyrdxlP-dep_Trfase_small"/>
</dbReference>
<dbReference type="EC" id="2.5.1.-" evidence="3"/>
<keyword evidence="7" id="KW-1185">Reference proteome</keyword>
<dbReference type="PANTHER" id="PTHR11808:SF80">
    <property type="entry name" value="CYSTATHIONINE GAMMA-LYASE"/>
    <property type="match status" value="1"/>
</dbReference>
<dbReference type="InterPro" id="IPR015421">
    <property type="entry name" value="PyrdxlP-dep_Trfase_major"/>
</dbReference>
<accession>A0A8B2NZU2</accession>
<name>A0A8B2NZU2_9HYPH</name>
<gene>
    <name evidence="3 6" type="primary">metZ</name>
    <name evidence="6" type="ORF">DLJ53_04330</name>
</gene>
<dbReference type="OrthoDB" id="9805807at2"/>
<organism evidence="6 7">
    <name type="scientific">Acuticoccus sediminis</name>
    <dbReference type="NCBI Taxonomy" id="2184697"/>
    <lineage>
        <taxon>Bacteria</taxon>
        <taxon>Pseudomonadati</taxon>
        <taxon>Pseudomonadota</taxon>
        <taxon>Alphaproteobacteria</taxon>
        <taxon>Hyphomicrobiales</taxon>
        <taxon>Amorphaceae</taxon>
        <taxon>Acuticoccus</taxon>
    </lineage>
</organism>
<dbReference type="GO" id="GO:0071268">
    <property type="term" value="P:homocysteine biosynthetic process"/>
    <property type="evidence" value="ECO:0007669"/>
    <property type="project" value="InterPro"/>
</dbReference>
<dbReference type="GO" id="GO:0030170">
    <property type="term" value="F:pyridoxal phosphate binding"/>
    <property type="evidence" value="ECO:0007669"/>
    <property type="project" value="UniProtKB-UniRule"/>
</dbReference>
<comment type="similarity">
    <text evidence="3">Belongs to the trans-sulfuration enzymes family. MetZ subfamily.</text>
</comment>
<keyword evidence="3" id="KW-0808">Transferase</keyword>
<comment type="catalytic activity">
    <reaction evidence="3">
        <text>O-succinyl-L-homoserine + hydrogen sulfide = L-homocysteine + succinate</text>
        <dbReference type="Rhea" id="RHEA:27826"/>
        <dbReference type="ChEBI" id="CHEBI:29919"/>
        <dbReference type="ChEBI" id="CHEBI:30031"/>
        <dbReference type="ChEBI" id="CHEBI:57661"/>
        <dbReference type="ChEBI" id="CHEBI:58199"/>
    </reaction>
</comment>
<evidence type="ECO:0000313" key="6">
    <source>
        <dbReference type="EMBL" id="RAI03715.1"/>
    </source>
</evidence>
<evidence type="ECO:0000256" key="3">
    <source>
        <dbReference type="HAMAP-Rule" id="MF_02056"/>
    </source>
</evidence>